<organism evidence="2 3">
    <name type="scientific">Pseudomonas mangiferae</name>
    <dbReference type="NCBI Taxonomy" id="2593654"/>
    <lineage>
        <taxon>Bacteria</taxon>
        <taxon>Pseudomonadati</taxon>
        <taxon>Pseudomonadota</taxon>
        <taxon>Gammaproteobacteria</taxon>
        <taxon>Pseudomonadales</taxon>
        <taxon>Pseudomonadaceae</taxon>
        <taxon>Pseudomonas</taxon>
    </lineage>
</organism>
<comment type="caution">
    <text evidence="2">The sequence shown here is derived from an EMBL/GenBank/DDBJ whole genome shotgun (WGS) entry which is preliminary data.</text>
</comment>
<dbReference type="OrthoDB" id="6555765at2"/>
<dbReference type="Proteomes" id="UP000315235">
    <property type="component" value="Unassembled WGS sequence"/>
</dbReference>
<keyword evidence="1" id="KW-0812">Transmembrane</keyword>
<feature type="transmembrane region" description="Helical" evidence="1">
    <location>
        <begin position="48"/>
        <end position="68"/>
    </location>
</feature>
<gene>
    <name evidence="2" type="ORF">FM069_09675</name>
</gene>
<sequence length="73" mass="7602">MTKIKNAICALLGGVLGGGAMLLAFPTVARLFVGPVQGEDQMSLNTLILIVGFPMCVILGVVVGLYVGRDKLK</sequence>
<reference evidence="2 3" key="1">
    <citation type="submission" date="2019-07" db="EMBL/GenBank/DDBJ databases">
        <title>Pseudomonas mangiferae sp. nov., isolated from bark of mango tree in Thailand.</title>
        <authorList>
            <person name="Srisuk N."/>
            <person name="Anurat P."/>
        </authorList>
    </citation>
    <scope>NUCLEOTIDE SEQUENCE [LARGE SCALE GENOMIC DNA]</scope>
    <source>
        <strain evidence="2 3">DMKU_BBB3-04</strain>
    </source>
</reference>
<name>A0A553GZ67_9PSED</name>
<keyword evidence="1" id="KW-1133">Transmembrane helix</keyword>
<evidence type="ECO:0000313" key="2">
    <source>
        <dbReference type="EMBL" id="TRX74797.1"/>
    </source>
</evidence>
<accession>A0A553GZ67</accession>
<evidence type="ECO:0000256" key="1">
    <source>
        <dbReference type="SAM" id="Phobius"/>
    </source>
</evidence>
<proteinExistence type="predicted"/>
<keyword evidence="3" id="KW-1185">Reference proteome</keyword>
<protein>
    <submittedName>
        <fullName evidence="2">Uncharacterized protein</fullName>
    </submittedName>
</protein>
<keyword evidence="1" id="KW-0472">Membrane</keyword>
<evidence type="ECO:0000313" key="3">
    <source>
        <dbReference type="Proteomes" id="UP000315235"/>
    </source>
</evidence>
<dbReference type="AlphaFoldDB" id="A0A553GZ67"/>
<dbReference type="EMBL" id="VJOY01000006">
    <property type="protein sequence ID" value="TRX74797.1"/>
    <property type="molecule type" value="Genomic_DNA"/>
</dbReference>